<dbReference type="GO" id="GO:0006260">
    <property type="term" value="P:DNA replication"/>
    <property type="evidence" value="ECO:0007669"/>
    <property type="project" value="UniProtKB-KW"/>
</dbReference>
<comment type="similarity">
    <text evidence="1">Belongs to the DNA polymerase type-B family.</text>
</comment>
<dbReference type="PANTHER" id="PTHR33568">
    <property type="entry name" value="DNA POLYMERASE"/>
    <property type="match status" value="1"/>
</dbReference>
<keyword evidence="4" id="KW-0548">Nucleotidyltransferase</keyword>
<dbReference type="GO" id="GO:0003887">
    <property type="term" value="F:DNA-directed DNA polymerase activity"/>
    <property type="evidence" value="ECO:0007669"/>
    <property type="project" value="UniProtKB-KW"/>
</dbReference>
<dbReference type="GO" id="GO:0003677">
    <property type="term" value="F:DNA binding"/>
    <property type="evidence" value="ECO:0007669"/>
    <property type="project" value="UniProtKB-KW"/>
</dbReference>
<proteinExistence type="inferred from homology"/>
<evidence type="ECO:0000256" key="7">
    <source>
        <dbReference type="ARBA" id="ARBA00023125"/>
    </source>
</evidence>
<comment type="caution">
    <text evidence="9">The sequence shown here is derived from an EMBL/GenBank/DDBJ whole genome shotgun (WGS) entry which is preliminary data.</text>
</comment>
<name>A0A6S7J8U7_PARCT</name>
<accession>A0A6S7J8U7</accession>
<dbReference type="PANTHER" id="PTHR33568:SF3">
    <property type="entry name" value="DNA-DIRECTED DNA POLYMERASE"/>
    <property type="match status" value="1"/>
</dbReference>
<evidence type="ECO:0000313" key="9">
    <source>
        <dbReference type="EMBL" id="CAB4027008.1"/>
    </source>
</evidence>
<dbReference type="SUPFAM" id="SSF56672">
    <property type="entry name" value="DNA/RNA polymerases"/>
    <property type="match status" value="1"/>
</dbReference>
<evidence type="ECO:0000256" key="4">
    <source>
        <dbReference type="ARBA" id="ARBA00022695"/>
    </source>
</evidence>
<evidence type="ECO:0000256" key="5">
    <source>
        <dbReference type="ARBA" id="ARBA00022705"/>
    </source>
</evidence>
<dbReference type="AlphaFoldDB" id="A0A6S7J8U7"/>
<keyword evidence="3" id="KW-0808">Transferase</keyword>
<dbReference type="Pfam" id="PF03175">
    <property type="entry name" value="DNA_pol_B_2"/>
    <property type="match status" value="1"/>
</dbReference>
<keyword evidence="10" id="KW-1185">Reference proteome</keyword>
<dbReference type="OrthoDB" id="5876545at2759"/>
<keyword evidence="6" id="KW-0239">DNA-directed DNA polymerase</keyword>
<evidence type="ECO:0000256" key="6">
    <source>
        <dbReference type="ARBA" id="ARBA00022932"/>
    </source>
</evidence>
<dbReference type="InterPro" id="IPR043502">
    <property type="entry name" value="DNA/RNA_pol_sf"/>
</dbReference>
<keyword evidence="5" id="KW-0235">DNA replication</keyword>
<sequence>MCDDEEDEDVHGSGYNELLFFDFECIQENAIHEPNLCVIQPEAGDEWIFEGDNIRNEFCEWLFTKEHEGLSWWPITFKLSYTAERNDMYSQHKPNGGEKTAGRYSLDGYDEETHTAYKFHIWLFLARDTVNKVSEKAIHDLQQAIMEKTQYLKDHGLHVVEMWECDMKKDLELDEDMKQYFEDYDAVDPLEPGHPFYGGRTDATKLFHECKDDEKIMYVDFTSLYPWCNKMTKTVVCRPCIITKNFDDITTYFSLIKLTACADTCNQAPCTHSERERAIQGTWCSVELEKAVEKGYRILQMREVWHFPETSDALFKDYVDTFLKIKQESSGYPKNCTTEEQNTRILGCQRNTIRSRKD</sequence>
<comment type="catalytic activity">
    <reaction evidence="8">
        <text>DNA(n) + a 2'-deoxyribonucleoside 5'-triphosphate = DNA(n+1) + diphosphate</text>
        <dbReference type="Rhea" id="RHEA:22508"/>
        <dbReference type="Rhea" id="RHEA-COMP:17339"/>
        <dbReference type="Rhea" id="RHEA-COMP:17340"/>
        <dbReference type="ChEBI" id="CHEBI:33019"/>
        <dbReference type="ChEBI" id="CHEBI:61560"/>
        <dbReference type="ChEBI" id="CHEBI:173112"/>
        <dbReference type="EC" id="2.7.7.7"/>
    </reaction>
</comment>
<evidence type="ECO:0000256" key="3">
    <source>
        <dbReference type="ARBA" id="ARBA00022679"/>
    </source>
</evidence>
<gene>
    <name evidence="9" type="ORF">PACLA_8A057610</name>
</gene>
<dbReference type="GO" id="GO:0000166">
    <property type="term" value="F:nucleotide binding"/>
    <property type="evidence" value="ECO:0007669"/>
    <property type="project" value="InterPro"/>
</dbReference>
<dbReference type="Proteomes" id="UP001152795">
    <property type="component" value="Unassembled WGS sequence"/>
</dbReference>
<dbReference type="EMBL" id="CACRXK020014541">
    <property type="protein sequence ID" value="CAB4027008.1"/>
    <property type="molecule type" value="Genomic_DNA"/>
</dbReference>
<dbReference type="InterPro" id="IPR004868">
    <property type="entry name" value="DNA-dir_DNA_pol_B_mt/vir"/>
</dbReference>
<protein>
    <recommendedName>
        <fullName evidence="2">DNA-directed DNA polymerase</fullName>
        <ecNumber evidence="2">2.7.7.7</ecNumber>
    </recommendedName>
</protein>
<keyword evidence="7" id="KW-0238">DNA-binding</keyword>
<evidence type="ECO:0000313" key="10">
    <source>
        <dbReference type="Proteomes" id="UP001152795"/>
    </source>
</evidence>
<evidence type="ECO:0000256" key="2">
    <source>
        <dbReference type="ARBA" id="ARBA00012417"/>
    </source>
</evidence>
<dbReference type="EC" id="2.7.7.7" evidence="2"/>
<evidence type="ECO:0000256" key="1">
    <source>
        <dbReference type="ARBA" id="ARBA00005755"/>
    </source>
</evidence>
<organism evidence="9 10">
    <name type="scientific">Paramuricea clavata</name>
    <name type="common">Red gorgonian</name>
    <name type="synonym">Violescent sea-whip</name>
    <dbReference type="NCBI Taxonomy" id="317549"/>
    <lineage>
        <taxon>Eukaryota</taxon>
        <taxon>Metazoa</taxon>
        <taxon>Cnidaria</taxon>
        <taxon>Anthozoa</taxon>
        <taxon>Octocorallia</taxon>
        <taxon>Malacalcyonacea</taxon>
        <taxon>Plexauridae</taxon>
        <taxon>Paramuricea</taxon>
    </lineage>
</organism>
<reference evidence="9" key="1">
    <citation type="submission" date="2020-04" db="EMBL/GenBank/DDBJ databases">
        <authorList>
            <person name="Alioto T."/>
            <person name="Alioto T."/>
            <person name="Gomez Garrido J."/>
        </authorList>
    </citation>
    <scope>NUCLEOTIDE SEQUENCE</scope>
    <source>
        <strain evidence="9">A484AB</strain>
    </source>
</reference>
<evidence type="ECO:0000256" key="8">
    <source>
        <dbReference type="ARBA" id="ARBA00049244"/>
    </source>
</evidence>